<dbReference type="Pfam" id="PF00589">
    <property type="entry name" value="Phage_integrase"/>
    <property type="match status" value="1"/>
</dbReference>
<dbReference type="InterPro" id="IPR010998">
    <property type="entry name" value="Integrase_recombinase_N"/>
</dbReference>
<dbReference type="InterPro" id="IPR011010">
    <property type="entry name" value="DNA_brk_join_enz"/>
</dbReference>
<evidence type="ECO:0000313" key="6">
    <source>
        <dbReference type="EMBL" id="AJD54310.1"/>
    </source>
</evidence>
<dbReference type="PANTHER" id="PTHR30349">
    <property type="entry name" value="PHAGE INTEGRASE-RELATED"/>
    <property type="match status" value="1"/>
</dbReference>
<evidence type="ECO:0000259" key="5">
    <source>
        <dbReference type="PROSITE" id="PS51898"/>
    </source>
</evidence>
<dbReference type="GO" id="GO:0006310">
    <property type="term" value="P:DNA recombination"/>
    <property type="evidence" value="ECO:0007669"/>
    <property type="project" value="UniProtKB-KW"/>
</dbReference>
<evidence type="ECO:0000256" key="4">
    <source>
        <dbReference type="ARBA" id="ARBA00023172"/>
    </source>
</evidence>
<dbReference type="Proteomes" id="UP000007127">
    <property type="component" value="Plasmid"/>
</dbReference>
<dbReference type="EMBL" id="CP004389">
    <property type="protein sequence ID" value="AJD54310.1"/>
    <property type="molecule type" value="Genomic_DNA"/>
</dbReference>
<evidence type="ECO:0000256" key="2">
    <source>
        <dbReference type="ARBA" id="ARBA00022908"/>
    </source>
</evidence>
<dbReference type="PANTHER" id="PTHR30349:SF81">
    <property type="entry name" value="TYROSINE RECOMBINASE XERC"/>
    <property type="match status" value="1"/>
</dbReference>
<sequence length="348" mass="38568">MTNPPLKNHDTGNVSYPGDFRIQLENKLDELTQNALAKNTRDLYRMAFDSFRAFCAAGGITREDEPHRVLALYVAHMSALGMKPNTISSYLAGVKHHLLEMGVVIDSNHTVLKAAIQGHVRTSNLEEGITKKDALTFDELQEIVAIIDDSTISGERDRTLMLVGFAGGFRRSEVSALRVGDLTFSDEGVVIRKRDSKGDRKKEGRIVAISRVADGNHRMMCPVAALESWLRVYAEVRNVRALTDEDPVFPRMFRGGSLSSKSITGESVLNILRKHALAAGVITEETEHRLGAHSLRAGLITAGYRKGADLRSLARQVDHKRLDTTNGYIRDQDVFENNPTSLIFGKNQ</sequence>
<reference evidence="6 7" key="1">
    <citation type="journal article" date="2012" name="J. Bacteriol.">
        <title>Genome sequence of Thalassospira xiamenensis type strain M-5.</title>
        <authorList>
            <person name="Lai Q."/>
            <person name="Shao Z."/>
        </authorList>
    </citation>
    <scope>NUCLEOTIDE SEQUENCE [LARGE SCALE GENOMIC DNA]</scope>
    <source>
        <strain evidence="6 7">M-5</strain>
    </source>
</reference>
<organism evidence="6 7">
    <name type="scientific">Thalassospira xiamenensis M-5 = DSM 17429</name>
    <dbReference type="NCBI Taxonomy" id="1123366"/>
    <lineage>
        <taxon>Bacteria</taxon>
        <taxon>Pseudomonadati</taxon>
        <taxon>Pseudomonadota</taxon>
        <taxon>Alphaproteobacteria</taxon>
        <taxon>Rhodospirillales</taxon>
        <taxon>Thalassospiraceae</taxon>
        <taxon>Thalassospira</taxon>
    </lineage>
</organism>
<dbReference type="RefSeq" id="WP_007091733.1">
    <property type="nucleotide sequence ID" value="NZ_CP004389.1"/>
</dbReference>
<dbReference type="GO" id="GO:0015074">
    <property type="term" value="P:DNA integration"/>
    <property type="evidence" value="ECO:0007669"/>
    <property type="project" value="UniProtKB-KW"/>
</dbReference>
<keyword evidence="2" id="KW-0229">DNA integration</keyword>
<dbReference type="AlphaFoldDB" id="A0AB72UJD0"/>
<proteinExistence type="predicted"/>
<dbReference type="GeneID" id="31929878"/>
<dbReference type="SUPFAM" id="SSF56349">
    <property type="entry name" value="DNA breaking-rejoining enzymes"/>
    <property type="match status" value="1"/>
</dbReference>
<keyword evidence="1" id="KW-0159">Chromosome partition</keyword>
<keyword evidence="6" id="KW-0614">Plasmid</keyword>
<accession>A0AB72UJD0</accession>
<dbReference type="InterPro" id="IPR002104">
    <property type="entry name" value="Integrase_catalytic"/>
</dbReference>
<dbReference type="InterPro" id="IPR013762">
    <property type="entry name" value="Integrase-like_cat_sf"/>
</dbReference>
<dbReference type="GO" id="GO:0003677">
    <property type="term" value="F:DNA binding"/>
    <property type="evidence" value="ECO:0007669"/>
    <property type="project" value="UniProtKB-KW"/>
</dbReference>
<evidence type="ECO:0000313" key="7">
    <source>
        <dbReference type="Proteomes" id="UP000007127"/>
    </source>
</evidence>
<feature type="domain" description="Tyr recombinase" evidence="5">
    <location>
        <begin position="130"/>
        <end position="344"/>
    </location>
</feature>
<name>A0AB72UJD0_9PROT</name>
<evidence type="ECO:0000256" key="1">
    <source>
        <dbReference type="ARBA" id="ARBA00022829"/>
    </source>
</evidence>
<dbReference type="PROSITE" id="PS51898">
    <property type="entry name" value="TYR_RECOMBINASE"/>
    <property type="match status" value="1"/>
</dbReference>
<protein>
    <submittedName>
        <fullName evidence="6">Integrase-like protein</fullName>
    </submittedName>
</protein>
<geneLocation type="plasmid" evidence="7"/>
<dbReference type="CDD" id="cd00799">
    <property type="entry name" value="INT_Cre_C"/>
    <property type="match status" value="1"/>
</dbReference>
<keyword evidence="4" id="KW-0233">DNA recombination</keyword>
<dbReference type="Gene3D" id="1.10.443.10">
    <property type="entry name" value="Intergrase catalytic core"/>
    <property type="match status" value="1"/>
</dbReference>
<gene>
    <name evidence="6" type="ORF">TH3_21188</name>
</gene>
<dbReference type="GO" id="GO:0007059">
    <property type="term" value="P:chromosome segregation"/>
    <property type="evidence" value="ECO:0007669"/>
    <property type="project" value="UniProtKB-KW"/>
</dbReference>
<dbReference type="KEGG" id="txi:TH3_21188"/>
<dbReference type="SUPFAM" id="SSF47823">
    <property type="entry name" value="lambda integrase-like, N-terminal domain"/>
    <property type="match status" value="1"/>
</dbReference>
<dbReference type="Gene3D" id="1.10.150.130">
    <property type="match status" value="1"/>
</dbReference>
<keyword evidence="3" id="KW-0238">DNA-binding</keyword>
<evidence type="ECO:0000256" key="3">
    <source>
        <dbReference type="ARBA" id="ARBA00023125"/>
    </source>
</evidence>
<dbReference type="InterPro" id="IPR050090">
    <property type="entry name" value="Tyrosine_recombinase_XerCD"/>
</dbReference>